<dbReference type="SUPFAM" id="SSF52402">
    <property type="entry name" value="Adenine nucleotide alpha hydrolases-like"/>
    <property type="match status" value="1"/>
</dbReference>
<dbReference type="RefSeq" id="WP_179587651.1">
    <property type="nucleotide sequence ID" value="NZ_JACBYR010000001.1"/>
</dbReference>
<reference evidence="3 4" key="1">
    <citation type="submission" date="2020-07" db="EMBL/GenBank/DDBJ databases">
        <title>Genomic Encyclopedia of Type Strains, Phase IV (KMG-V): Genome sequencing to study the core and pangenomes of soil and plant-associated prokaryotes.</title>
        <authorList>
            <person name="Whitman W."/>
        </authorList>
    </citation>
    <scope>NUCLEOTIDE SEQUENCE [LARGE SCALE GENOMIC DNA]</scope>
    <source>
        <strain evidence="3 4">SAS40</strain>
    </source>
</reference>
<dbReference type="InterPro" id="IPR006016">
    <property type="entry name" value="UspA"/>
</dbReference>
<dbReference type="Gene3D" id="3.40.50.620">
    <property type="entry name" value="HUPs"/>
    <property type="match status" value="1"/>
</dbReference>
<comment type="similarity">
    <text evidence="1">Belongs to the universal stress protein A family.</text>
</comment>
<evidence type="ECO:0000313" key="4">
    <source>
        <dbReference type="Proteomes" id="UP000542125"/>
    </source>
</evidence>
<sequence>MYRRIMLAVDGSTPAALALKEAIKLGKALSCEVHLVHVIDDAGAADDVGYFAPAAANQKLLDAGRDYLQRAAAELATAGVAHSERLIEEPFAPGGIAITIDQAAREASVDIIVMGTHGRRGVRRLLMGSVAEGVLRLSRVPVLLVQGEDDGPAFSLRRSSQA</sequence>
<proteinExistence type="inferred from homology"/>
<dbReference type="CDD" id="cd00293">
    <property type="entry name" value="USP-like"/>
    <property type="match status" value="1"/>
</dbReference>
<accession>A0A7Y9LLF5</accession>
<dbReference type="PANTHER" id="PTHR46268:SF15">
    <property type="entry name" value="UNIVERSAL STRESS PROTEIN HP_0031"/>
    <property type="match status" value="1"/>
</dbReference>
<evidence type="ECO:0000259" key="2">
    <source>
        <dbReference type="Pfam" id="PF00582"/>
    </source>
</evidence>
<evidence type="ECO:0000313" key="3">
    <source>
        <dbReference type="EMBL" id="NYE83894.1"/>
    </source>
</evidence>
<dbReference type="EMBL" id="JACBYR010000001">
    <property type="protein sequence ID" value="NYE83894.1"/>
    <property type="molecule type" value="Genomic_DNA"/>
</dbReference>
<dbReference type="Pfam" id="PF00582">
    <property type="entry name" value="Usp"/>
    <property type="match status" value="1"/>
</dbReference>
<protein>
    <submittedName>
        <fullName evidence="3">Nucleotide-binding universal stress UspA family protein</fullName>
    </submittedName>
</protein>
<comment type="caution">
    <text evidence="3">The sequence shown here is derived from an EMBL/GenBank/DDBJ whole genome shotgun (WGS) entry which is preliminary data.</text>
</comment>
<name>A0A7Y9LLF5_9BURK</name>
<dbReference type="PRINTS" id="PR01438">
    <property type="entry name" value="UNVRSLSTRESS"/>
</dbReference>
<gene>
    <name evidence="3" type="ORF">FHW18_003165</name>
</gene>
<feature type="domain" description="UspA" evidence="2">
    <location>
        <begin position="1"/>
        <end position="145"/>
    </location>
</feature>
<dbReference type="AlphaFoldDB" id="A0A7Y9LLF5"/>
<dbReference type="PANTHER" id="PTHR46268">
    <property type="entry name" value="STRESS RESPONSE PROTEIN NHAX"/>
    <property type="match status" value="1"/>
</dbReference>
<evidence type="ECO:0000256" key="1">
    <source>
        <dbReference type="ARBA" id="ARBA00008791"/>
    </source>
</evidence>
<organism evidence="3 4">
    <name type="scientific">Pigmentiphaga litoralis</name>
    <dbReference type="NCBI Taxonomy" id="516702"/>
    <lineage>
        <taxon>Bacteria</taxon>
        <taxon>Pseudomonadati</taxon>
        <taxon>Pseudomonadota</taxon>
        <taxon>Betaproteobacteria</taxon>
        <taxon>Burkholderiales</taxon>
        <taxon>Alcaligenaceae</taxon>
        <taxon>Pigmentiphaga</taxon>
    </lineage>
</organism>
<dbReference type="InterPro" id="IPR006015">
    <property type="entry name" value="Universal_stress_UspA"/>
</dbReference>
<dbReference type="InterPro" id="IPR014729">
    <property type="entry name" value="Rossmann-like_a/b/a_fold"/>
</dbReference>
<keyword evidence="4" id="KW-1185">Reference proteome</keyword>
<dbReference type="Proteomes" id="UP000542125">
    <property type="component" value="Unassembled WGS sequence"/>
</dbReference>